<proteinExistence type="predicted"/>
<evidence type="ECO:0000256" key="4">
    <source>
        <dbReference type="ARBA" id="ARBA00022927"/>
    </source>
</evidence>
<dbReference type="GO" id="GO:0070939">
    <property type="term" value="C:Dsl1/NZR complex"/>
    <property type="evidence" value="ECO:0007669"/>
    <property type="project" value="TreeGrafter"/>
</dbReference>
<evidence type="ECO:0000313" key="9">
    <source>
        <dbReference type="Proteomes" id="UP000707451"/>
    </source>
</evidence>
<dbReference type="InterPro" id="IPR013244">
    <property type="entry name" value="Sec39_domain"/>
</dbReference>
<dbReference type="GO" id="GO:0000149">
    <property type="term" value="F:SNARE binding"/>
    <property type="evidence" value="ECO:0007669"/>
    <property type="project" value="TreeGrafter"/>
</dbReference>
<reference evidence="8" key="1">
    <citation type="submission" date="2021-06" db="EMBL/GenBank/DDBJ databases">
        <title>Genome Sequence of Mortierella hyaline Strain SCG-10, a Cold-Adapted, Nitrate-Reducing Fungus Isolated from Soil in Minnesota, USA.</title>
        <authorList>
            <person name="Aldossari N."/>
        </authorList>
    </citation>
    <scope>NUCLEOTIDE SEQUENCE</scope>
    <source>
        <strain evidence="8">SCG-10</strain>
    </source>
</reference>
<dbReference type="OrthoDB" id="27490at2759"/>
<keyword evidence="2" id="KW-0813">Transport</keyword>
<dbReference type="Proteomes" id="UP000707451">
    <property type="component" value="Unassembled WGS sequence"/>
</dbReference>
<dbReference type="Pfam" id="PF15492">
    <property type="entry name" value="Nbas_N"/>
    <property type="match status" value="1"/>
</dbReference>
<feature type="region of interest" description="Disordered" evidence="5">
    <location>
        <begin position="1588"/>
        <end position="1651"/>
    </location>
</feature>
<dbReference type="GO" id="GO:0015031">
    <property type="term" value="P:protein transport"/>
    <property type="evidence" value="ECO:0007669"/>
    <property type="project" value="UniProtKB-KW"/>
</dbReference>
<comment type="caution">
    <text evidence="8">The sequence shown here is derived from an EMBL/GenBank/DDBJ whole genome shotgun (WGS) entry which is preliminary data.</text>
</comment>
<organism evidence="8 9">
    <name type="scientific">Linnemannia hyalina</name>
    <dbReference type="NCBI Taxonomy" id="64524"/>
    <lineage>
        <taxon>Eukaryota</taxon>
        <taxon>Fungi</taxon>
        <taxon>Fungi incertae sedis</taxon>
        <taxon>Mucoromycota</taxon>
        <taxon>Mortierellomycotina</taxon>
        <taxon>Mortierellomycetes</taxon>
        <taxon>Mortierellales</taxon>
        <taxon>Mortierellaceae</taxon>
        <taxon>Linnemannia</taxon>
    </lineage>
</organism>
<evidence type="ECO:0000259" key="7">
    <source>
        <dbReference type="Pfam" id="PF15492"/>
    </source>
</evidence>
<comment type="subcellular location">
    <subcellularLocation>
        <location evidence="1">Endoplasmic reticulum</location>
    </subcellularLocation>
</comment>
<feature type="compositionally biased region" description="Polar residues" evidence="5">
    <location>
        <begin position="1596"/>
        <end position="1631"/>
    </location>
</feature>
<name>A0A9P8BX00_9FUNG</name>
<evidence type="ECO:0000256" key="3">
    <source>
        <dbReference type="ARBA" id="ARBA00022824"/>
    </source>
</evidence>
<evidence type="ECO:0000259" key="6">
    <source>
        <dbReference type="Pfam" id="PF08314"/>
    </source>
</evidence>
<keyword evidence="4" id="KW-0653">Protein transport</keyword>
<evidence type="ECO:0000256" key="1">
    <source>
        <dbReference type="ARBA" id="ARBA00004240"/>
    </source>
</evidence>
<gene>
    <name evidence="8" type="ORF">KI688_005652</name>
</gene>
<dbReference type="SUPFAM" id="SSF69322">
    <property type="entry name" value="Tricorn protease domain 2"/>
    <property type="match status" value="1"/>
</dbReference>
<keyword evidence="3" id="KW-0256">Endoplasmic reticulum</keyword>
<feature type="domain" description="Neuroblastoma-amplified sequence N-terminal" evidence="7">
    <location>
        <begin position="94"/>
        <end position="244"/>
    </location>
</feature>
<dbReference type="Pfam" id="PF08314">
    <property type="entry name" value="Sec39"/>
    <property type="match status" value="1"/>
</dbReference>
<evidence type="ECO:0000256" key="2">
    <source>
        <dbReference type="ARBA" id="ARBA00022448"/>
    </source>
</evidence>
<keyword evidence="9" id="KW-1185">Reference proteome</keyword>
<feature type="region of interest" description="Disordered" evidence="5">
    <location>
        <begin position="816"/>
        <end position="838"/>
    </location>
</feature>
<accession>A0A9P8BX00</accession>
<protein>
    <submittedName>
        <fullName evidence="8">Uncharacterized protein</fullName>
    </submittedName>
</protein>
<dbReference type="InterPro" id="IPR029145">
    <property type="entry name" value="NBAS_N"/>
</dbReference>
<evidence type="ECO:0000256" key="5">
    <source>
        <dbReference type="SAM" id="MobiDB-lite"/>
    </source>
</evidence>
<sequence length="1871" mass="210506">MEKQRQLYDIDTVAIWNPNDSADASPPSPTDDNDSNSGSQQQQLALIDKDTKRRVSQWKQWLLRRVAVNISPLFLTTTVPSGLASILTPLKSSWQVSLSPDSQFLAVNHDDKIEFRTLNSSYQVVHAVWSGGKKNDMYPKWRKVAWSMDSRLVARSFSDGTIEIVNTKGHLIGSIIPRDQPPAEHEQHITPPSPFFVEPLSYVGFVNVRRSKAAEGLGVTFNGHTYAYELLTITYDGILRSYLFNTSEALDHAVSDPTSPSLDHPASKKLQHRRSLLATQSLLTPRQTSWPREGFSDPGFFCFHHKFTLQPWFRTVTCASVDEQTGILCVGGAPIQSKNTDDTPGPQPRVMFLATEHNAPYYRKYKSDGQLETSVDTALARTGLSPDTKKSGSGLAAVGQTIHRLFERDADLVQNAVHTVVIHEKYGALSLDCSGTLTSWALSKERGGVLKMTWDSEHLNYYARSREHSSLSFQEFQELVKEYKSNGTSELLIGVVNGRCVSMRFWTKDAILLGYESGVMIVLQIPELVNILGQEPKVFASCLEFTNSGFSSHDEQVFVMEEMTRMIRARVVGDRWIMMTEQEDKALGEPTEQEIAQMMGNERLLFKWIAQLSKYFESKEVGDHRGRRQKFILVPKRTLSLYRMLRVPPEELLHRKLDARDYSSALTLATTYELDTDIIFQHQWRQLTYVNAEVVSTLLDRIKNKDWVLASCIDNTIDDLEGSRILLEYGLRLTEGLMDDIIRRCELGSDVRIDWIRAAAAREPMGPKTSKALLEAQLNEQETLWCKYRWYFLKYLNRLSTFIELTTVEKEIRAREEAKEEEMRPKPQAQGQLDPLGMHYDDTPEHKAPLRPLLTGSFNTFKDMDLSAQACFFAEAEFIEGVKILFTRHNRETWPWRLAIANRVPEACPTELYKDLLPQIDPKTRQEKAWAPDHPWRDLDWVEIPECRTALFGLADHEMEIYLELHALKLEERRAAHGGDEAANLDMVAIKKEVEEILPSALAFPASTETLSHWYIDRALEIDRNAAQMMEERRLIQHGTNHYIPGLETMSEDLEILCKLLYEIKPDSRRPEAQVRWADTVLEISLEQFSLMNPMEVVQLCLGMSDELTIVQDVRRLVLPYLSVVVPRRWQRKDPIHVPGQGLPAGLDIDNPMSYLYAFLLSQSPTHLSWVGAIVEASKPVYEPEERIISNDMDLSWLTMACMYGCRTVDEWKVMSDMIVCLPMFEQTEDVDEAVDKVRRAELRQDIFIRSGTDPQGTSPVLAHDRAALPQQLDPINMFPAFVKYAPTQGLMQHALDTLEQHLTAAETLARYDLPVRLSWFLENSDSEASQLQMVIKMARLASGGPEKLGERFESDDEWMLLLEDLIRLRGGEKGGGVLSLVSEQDIYREYLAGVLSCGKFELAKAILFPPGLLPPVRLAVAEKLVIDCSNEMYNNASSGNRHQGLMKMAYDCLKVLPETTNIRREMDLIEATNFMTLTYNLTAPGSSNTILPLQIRTTENRLSLVRRLIMTQENAYRDHAAMFELAIKVTGIGQKKALRQQVEIQVVGMLIEAALRERNHVFALQQSERLMDLLRVSGATDLNTDGSLKMRRVNKSSSFNSTTGADENGSTPISRPSSPSLVPSMPNSRAGTPLGTSAAPHGSPALGESDVDTKKPWEIFVQVGSESAGRDYSKRLAVLGYAMACCPANKVESVLEIWRSLEMESVHAPVPETDPRWGVAGFMSTMMDRTGSGPGSIGRDIGGSGYAPGGSNAGGGGGAGPLAEIIGRREGTMSSTHDEGGRRRDKLKKAANNTSFMDRTAEFKAAVNSLVNRGHIQTRHQPNYSSNHPARRGKEAAAYADFSRLASAIGKEIIETSTKLEKLTKRKYQQ</sequence>
<dbReference type="PANTHER" id="PTHR15922:SF2">
    <property type="entry name" value="NBAS SUBUNIT OF NRZ TETHERING COMPLEX"/>
    <property type="match status" value="1"/>
</dbReference>
<evidence type="ECO:0000313" key="8">
    <source>
        <dbReference type="EMBL" id="KAG9071440.1"/>
    </source>
</evidence>
<feature type="domain" description="Sec39" evidence="6">
    <location>
        <begin position="869"/>
        <end position="1572"/>
    </location>
</feature>
<feature type="compositionally biased region" description="Basic and acidic residues" evidence="5">
    <location>
        <begin position="816"/>
        <end position="825"/>
    </location>
</feature>
<dbReference type="GO" id="GO:0006890">
    <property type="term" value="P:retrograde vesicle-mediated transport, Golgi to endoplasmic reticulum"/>
    <property type="evidence" value="ECO:0007669"/>
    <property type="project" value="InterPro"/>
</dbReference>
<feature type="region of interest" description="Disordered" evidence="5">
    <location>
        <begin position="1"/>
        <end position="44"/>
    </location>
</feature>
<dbReference type="EMBL" id="JAHRHY010000002">
    <property type="protein sequence ID" value="KAG9071440.1"/>
    <property type="molecule type" value="Genomic_DNA"/>
</dbReference>
<dbReference type="PANTHER" id="PTHR15922">
    <property type="entry name" value="NEUROBLASTOMA-AMPLIFIED SEQUENCE"/>
    <property type="match status" value="1"/>
</dbReference>